<dbReference type="FunCoup" id="A0A7M7HKM1">
    <property type="interactions" value="1974"/>
</dbReference>
<evidence type="ECO:0000256" key="2">
    <source>
        <dbReference type="ARBA" id="ARBA00007267"/>
    </source>
</evidence>
<keyword evidence="3" id="KW-0539">Nucleus</keyword>
<feature type="compositionally biased region" description="Low complexity" evidence="4">
    <location>
        <begin position="424"/>
        <end position="449"/>
    </location>
</feature>
<comment type="similarity">
    <text evidence="2">Belongs to the lin-54 family.</text>
</comment>
<dbReference type="InterPro" id="IPR028307">
    <property type="entry name" value="Lin-54_fam"/>
</dbReference>
<dbReference type="SMART" id="SM01114">
    <property type="entry name" value="CXC"/>
    <property type="match status" value="2"/>
</dbReference>
<dbReference type="RefSeq" id="XP_011673242.1">
    <property type="nucleotide sequence ID" value="XM_011674940.2"/>
</dbReference>
<evidence type="ECO:0000256" key="1">
    <source>
        <dbReference type="ARBA" id="ARBA00004123"/>
    </source>
</evidence>
<evidence type="ECO:0000256" key="3">
    <source>
        <dbReference type="ARBA" id="ARBA00023242"/>
    </source>
</evidence>
<dbReference type="GO" id="GO:0005634">
    <property type="term" value="C:nucleus"/>
    <property type="evidence" value="ECO:0000318"/>
    <property type="project" value="GO_Central"/>
</dbReference>
<dbReference type="PANTHER" id="PTHR12446:SF34">
    <property type="entry name" value="PROTEIN LIN-54 HOMOLOG"/>
    <property type="match status" value="1"/>
</dbReference>
<feature type="region of interest" description="Disordered" evidence="4">
    <location>
        <begin position="1"/>
        <end position="38"/>
    </location>
</feature>
<evidence type="ECO:0000259" key="5">
    <source>
        <dbReference type="PROSITE" id="PS51634"/>
    </source>
</evidence>
<name>A0A7M7HKM1_STRPU</name>
<dbReference type="EnsemblMetazoa" id="XM_011674940">
    <property type="protein sequence ID" value="XP_011673242"/>
    <property type="gene ID" value="LOC587676"/>
</dbReference>
<feature type="compositionally biased region" description="Polar residues" evidence="4">
    <location>
        <begin position="460"/>
        <end position="471"/>
    </location>
</feature>
<accession>A0A7M7HKM1</accession>
<reference evidence="6" key="2">
    <citation type="submission" date="2021-01" db="UniProtKB">
        <authorList>
            <consortium name="EnsemblMetazoa"/>
        </authorList>
    </citation>
    <scope>IDENTIFICATION</scope>
</reference>
<reference evidence="7" key="1">
    <citation type="submission" date="2015-02" db="EMBL/GenBank/DDBJ databases">
        <title>Genome sequencing for Strongylocentrotus purpuratus.</title>
        <authorList>
            <person name="Murali S."/>
            <person name="Liu Y."/>
            <person name="Vee V."/>
            <person name="English A."/>
            <person name="Wang M."/>
            <person name="Skinner E."/>
            <person name="Han Y."/>
            <person name="Muzny D.M."/>
            <person name="Worley K.C."/>
            <person name="Gibbs R.A."/>
        </authorList>
    </citation>
    <scope>NUCLEOTIDE SEQUENCE</scope>
</reference>
<dbReference type="InterPro" id="IPR033467">
    <property type="entry name" value="Tesmin/TSO1-like_CXC"/>
</dbReference>
<dbReference type="GeneID" id="587676"/>
<keyword evidence="7" id="KW-1185">Reference proteome</keyword>
<protein>
    <recommendedName>
        <fullName evidence="5">CRC domain-containing protein</fullName>
    </recommendedName>
</protein>
<dbReference type="OrthoDB" id="6283463at2759"/>
<dbReference type="InterPro" id="IPR005172">
    <property type="entry name" value="CRC"/>
</dbReference>
<evidence type="ECO:0000313" key="7">
    <source>
        <dbReference type="Proteomes" id="UP000007110"/>
    </source>
</evidence>
<sequence>MAAKGDKTGGETNGSSESSGNILIKPDGGDGNQQAPGTVRIVSGTAGRGGNVPMQILTPQMLASLSQQGLIIQNDGENKGILQAVKRARPSSSSEQTVTKVVITRNPGNKVSSGNVSGANTSFKFQGDPKVIGSGSPIKVITVSQGSNIPKGVVIASSPSKQTIAPSNRIALPTVKSPGKTIMLASPTTPKKIAPASTSGTVGQTILVKGSMGTTSGTITLSSGAVAKVINVMNTSVPSSQVSGVAPGTPVPVQISAAGQAPPQLASGLTTIRPAGNLPGQGNLQAVSMAGKNFPYMRLVNVSTNATTSATQAKPVLQLANAKPIAPAPALGQAIPSLTSAGQAGGAAPRTINIPIAPAQTINKGIVQGGVGNQPRFIMPANAALKIINAGKLAPGTTLLSAGGNLLQSYAVIPAHYLTQPVTSQAQPSIQSSSSSSTSSSQANSTSSQPPQPQPAPIKHSNTANSSSNGMLTGDGSGSRPRKPCNCTKSQCLKLYCDCFANGEFCRNCNCNNCLNNLDHEDERTKAVKACLDRNPHAFHPKIGKGHGSQTNRRHNKGCNCKRSGCLKNYCECYEAKILCSNFCKCVGCKNFEESPERKTLMHLADAAEVRVQQQTAARTKLSSQLQDYPTKTREFSDTGERLPFSFITKEVAEATLQCLMAQADESERSSHSSDLAESLILEEFGRCILQVIHSASKAKGVNPE</sequence>
<dbReference type="PANTHER" id="PTHR12446">
    <property type="entry name" value="TESMIN/TSO1-RELATED"/>
    <property type="match status" value="1"/>
</dbReference>
<dbReference type="InParanoid" id="A0A7M7HKM1"/>
<dbReference type="CTD" id="132660"/>
<organism evidence="6 7">
    <name type="scientific">Strongylocentrotus purpuratus</name>
    <name type="common">Purple sea urchin</name>
    <dbReference type="NCBI Taxonomy" id="7668"/>
    <lineage>
        <taxon>Eukaryota</taxon>
        <taxon>Metazoa</taxon>
        <taxon>Echinodermata</taxon>
        <taxon>Eleutherozoa</taxon>
        <taxon>Echinozoa</taxon>
        <taxon>Echinoidea</taxon>
        <taxon>Euechinoidea</taxon>
        <taxon>Echinacea</taxon>
        <taxon>Camarodonta</taxon>
        <taxon>Echinidea</taxon>
        <taxon>Strongylocentrotidae</taxon>
        <taxon>Strongylocentrotus</taxon>
    </lineage>
</organism>
<feature type="region of interest" description="Disordered" evidence="4">
    <location>
        <begin position="424"/>
        <end position="481"/>
    </location>
</feature>
<dbReference type="RefSeq" id="XP_792482.3">
    <property type="nucleotide sequence ID" value="XM_787389.5"/>
</dbReference>
<dbReference type="Pfam" id="PF03638">
    <property type="entry name" value="TCR"/>
    <property type="match status" value="2"/>
</dbReference>
<dbReference type="AlphaFoldDB" id="A0A7M7HKM1"/>
<dbReference type="PROSITE" id="PS51634">
    <property type="entry name" value="CRC"/>
    <property type="match status" value="1"/>
</dbReference>
<evidence type="ECO:0000256" key="4">
    <source>
        <dbReference type="SAM" id="MobiDB-lite"/>
    </source>
</evidence>
<comment type="subcellular location">
    <subcellularLocation>
        <location evidence="1">Nucleus</location>
    </subcellularLocation>
</comment>
<proteinExistence type="inferred from homology"/>
<dbReference type="KEGG" id="spu:587676"/>
<evidence type="ECO:0000313" key="6">
    <source>
        <dbReference type="EnsemblMetazoa" id="XP_011673242"/>
    </source>
</evidence>
<dbReference type="GO" id="GO:0006355">
    <property type="term" value="P:regulation of DNA-templated transcription"/>
    <property type="evidence" value="ECO:0000318"/>
    <property type="project" value="GO_Central"/>
</dbReference>
<dbReference type="EnsemblMetazoa" id="XM_787389">
    <property type="protein sequence ID" value="XP_792482"/>
    <property type="gene ID" value="LOC587676"/>
</dbReference>
<feature type="domain" description="CRC" evidence="5">
    <location>
        <begin position="481"/>
        <end position="594"/>
    </location>
</feature>
<dbReference type="Proteomes" id="UP000007110">
    <property type="component" value="Unassembled WGS sequence"/>
</dbReference>